<feature type="non-terminal residue" evidence="1">
    <location>
        <position position="632"/>
    </location>
</feature>
<gene>
    <name evidence="1" type="ORF">AK812_SmicGene46348</name>
</gene>
<sequence length="632" mass="71196">ASVSSSLTWIVDAEATAFANELRMAQPLNASNCADQNRTDVASARAAGIEIFPLNTSLNPKEANPWLLVRRQQREVWRAAFNALQDVVVTGSPGIGKSFSMSFLLRALMKANKTFVFEARKWNRAYLFKPHADGTYEVGSVDLEDWRPGACDELKDPENYYVIDPGTAEKGGICHVAAKTVVAPSPDPKHLGDWKKLIGLQYLYMAPCSLQEARCIVKCLRPELNENQVDERYRRFGGIVRHLIGDPGDHEKVERARNDTLSNQNLVRRIWTSGIIDQGRDLKPAHWLFQIVPQDDCTKSRVEFVSEEALDLTIHEYEAELADILTSFDPLAKAKHEAKHVLGVLYERLAHQVLFRGTLLLTRMASVTVPMFEWQKPPLDVEVVDGSNADLFRAALTGSPRYMRPRDGGLPVIDSCLAPVQDGVMTCFQITTSAKHTLDVDALEEAAKGLSITKIVIYWVVPRDNFRGFYRGKMSGKSLAFEQRVLSLDAPRNPFTLPEMQKRLQKADLSELREDEKLRLGQETDELKRRYLVMKSFEENDVKTMIKQVLKLGKKKGEELGDLEADEDSYFDRELLDDAACGTKNEPLGAVMQERATELFGMQLAARERQSLLRTLLELDVPNLPPQELDLP</sequence>
<dbReference type="EMBL" id="LSRX01004134">
    <property type="protein sequence ID" value="OLP74187.1"/>
    <property type="molecule type" value="Genomic_DNA"/>
</dbReference>
<evidence type="ECO:0000313" key="2">
    <source>
        <dbReference type="Proteomes" id="UP000186817"/>
    </source>
</evidence>
<dbReference type="PANTHER" id="PTHR33129">
    <property type="entry name" value="PROTEIN KINASE DOMAIN-CONTAINING PROTEIN-RELATED"/>
    <property type="match status" value="1"/>
</dbReference>
<dbReference type="OrthoDB" id="430204at2759"/>
<evidence type="ECO:0000313" key="1">
    <source>
        <dbReference type="EMBL" id="OLP74187.1"/>
    </source>
</evidence>
<comment type="caution">
    <text evidence="1">The sequence shown here is derived from an EMBL/GenBank/DDBJ whole genome shotgun (WGS) entry which is preliminary data.</text>
</comment>
<dbReference type="InterPro" id="IPR052980">
    <property type="entry name" value="Crinkler_effector"/>
</dbReference>
<accession>A0A1Q9BU30</accession>
<dbReference type="AlphaFoldDB" id="A0A1Q9BU30"/>
<reference evidence="1 2" key="1">
    <citation type="submission" date="2016-02" db="EMBL/GenBank/DDBJ databases">
        <title>Genome analysis of coral dinoflagellate symbionts highlights evolutionary adaptations to a symbiotic lifestyle.</title>
        <authorList>
            <person name="Aranda M."/>
            <person name="Li Y."/>
            <person name="Liew Y.J."/>
            <person name="Baumgarten S."/>
            <person name="Simakov O."/>
            <person name="Wilson M."/>
            <person name="Piel J."/>
            <person name="Ashoor H."/>
            <person name="Bougouffa S."/>
            <person name="Bajic V.B."/>
            <person name="Ryu T."/>
            <person name="Ravasi T."/>
            <person name="Bayer T."/>
            <person name="Micklem G."/>
            <person name="Kim H."/>
            <person name="Bhak J."/>
            <person name="Lajeunesse T.C."/>
            <person name="Voolstra C.R."/>
        </authorList>
    </citation>
    <scope>NUCLEOTIDE SEQUENCE [LARGE SCALE GENOMIC DNA]</scope>
    <source>
        <strain evidence="1 2">CCMP2467</strain>
    </source>
</reference>
<name>A0A1Q9BU30_SYMMI</name>
<proteinExistence type="predicted"/>
<feature type="non-terminal residue" evidence="1">
    <location>
        <position position="1"/>
    </location>
</feature>
<dbReference type="Proteomes" id="UP000186817">
    <property type="component" value="Unassembled WGS sequence"/>
</dbReference>
<protein>
    <submittedName>
        <fullName evidence="1">Uncharacterized protein</fullName>
    </submittedName>
</protein>
<dbReference type="PANTHER" id="PTHR33129:SF1">
    <property type="entry name" value="ATP-BINDING PROTEIN"/>
    <property type="match status" value="1"/>
</dbReference>
<keyword evidence="2" id="KW-1185">Reference proteome</keyword>
<organism evidence="1 2">
    <name type="scientific">Symbiodinium microadriaticum</name>
    <name type="common">Dinoflagellate</name>
    <name type="synonym">Zooxanthella microadriatica</name>
    <dbReference type="NCBI Taxonomy" id="2951"/>
    <lineage>
        <taxon>Eukaryota</taxon>
        <taxon>Sar</taxon>
        <taxon>Alveolata</taxon>
        <taxon>Dinophyceae</taxon>
        <taxon>Suessiales</taxon>
        <taxon>Symbiodiniaceae</taxon>
        <taxon>Symbiodinium</taxon>
    </lineage>
</organism>